<proteinExistence type="predicted"/>
<protein>
    <submittedName>
        <fullName evidence="2">(Atlantic silverside) hypothetical protein</fullName>
    </submittedName>
</protein>
<accession>A0A8S4ACV7</accession>
<dbReference type="PROSITE" id="PS50096">
    <property type="entry name" value="IQ"/>
    <property type="match status" value="1"/>
</dbReference>
<dbReference type="Proteomes" id="UP000677803">
    <property type="component" value="Unassembled WGS sequence"/>
</dbReference>
<keyword evidence="3" id="KW-1185">Reference proteome</keyword>
<feature type="region of interest" description="Disordered" evidence="1">
    <location>
        <begin position="73"/>
        <end position="136"/>
    </location>
</feature>
<dbReference type="PANTHER" id="PTHR16049">
    <property type="entry name" value="IQ DOMAIN-CONTAINING PROTEIN C"/>
    <property type="match status" value="1"/>
</dbReference>
<evidence type="ECO:0000313" key="3">
    <source>
        <dbReference type="Proteomes" id="UP000677803"/>
    </source>
</evidence>
<dbReference type="InterPro" id="IPR042506">
    <property type="entry name" value="IQCC"/>
</dbReference>
<dbReference type="OrthoDB" id="6161953at2759"/>
<sequence length="223" mass="24723">MDRSKCEKIISCFQARARGYLLRSEVRRARQDFEEIVKEIDGSLTDLRWTEAVIAIPCFTDIGPPCVRPFNKQSDSGLDVSPPQCSDDSGDRSALLKTKKAERDDSGDCLHKCPGKGDGEQQRQPTEADTDGGLMESIGGSSSVWSTLELDTKSYSHKGASLKNCFAAPHSGGQQYCLAKEVPCTPEALHLHRNTLTMELLWLQQAIDSRKKYLSLKDRLTVT</sequence>
<evidence type="ECO:0000256" key="1">
    <source>
        <dbReference type="SAM" id="MobiDB-lite"/>
    </source>
</evidence>
<feature type="compositionally biased region" description="Basic and acidic residues" evidence="1">
    <location>
        <begin position="99"/>
        <end position="121"/>
    </location>
</feature>
<reference evidence="2" key="1">
    <citation type="submission" date="2021-05" db="EMBL/GenBank/DDBJ databases">
        <authorList>
            <person name="Tigano A."/>
        </authorList>
    </citation>
    <scope>NUCLEOTIDE SEQUENCE</scope>
</reference>
<comment type="caution">
    <text evidence="2">The sequence shown here is derived from an EMBL/GenBank/DDBJ whole genome shotgun (WGS) entry which is preliminary data.</text>
</comment>
<gene>
    <name evidence="2" type="ORF">MMEN_LOCUS3241</name>
</gene>
<evidence type="ECO:0000313" key="2">
    <source>
        <dbReference type="EMBL" id="CAG5866523.1"/>
    </source>
</evidence>
<name>A0A8S4ACV7_9TELE</name>
<dbReference type="AlphaFoldDB" id="A0A8S4ACV7"/>
<dbReference type="PANTHER" id="PTHR16049:SF8">
    <property type="entry name" value="IQ DOMAIN-CONTAINING PROTEIN C"/>
    <property type="match status" value="1"/>
</dbReference>
<dbReference type="EMBL" id="CAJRST010002224">
    <property type="protein sequence ID" value="CAG5866523.1"/>
    <property type="molecule type" value="Genomic_DNA"/>
</dbReference>
<organism evidence="2 3">
    <name type="scientific">Menidia menidia</name>
    <name type="common">Atlantic silverside</name>
    <dbReference type="NCBI Taxonomy" id="238744"/>
    <lineage>
        <taxon>Eukaryota</taxon>
        <taxon>Metazoa</taxon>
        <taxon>Chordata</taxon>
        <taxon>Craniata</taxon>
        <taxon>Vertebrata</taxon>
        <taxon>Euteleostomi</taxon>
        <taxon>Actinopterygii</taxon>
        <taxon>Neopterygii</taxon>
        <taxon>Teleostei</taxon>
        <taxon>Neoteleostei</taxon>
        <taxon>Acanthomorphata</taxon>
        <taxon>Ovalentaria</taxon>
        <taxon>Atherinomorphae</taxon>
        <taxon>Atheriniformes</taxon>
        <taxon>Atherinopsidae</taxon>
        <taxon>Menidiinae</taxon>
        <taxon>Menidia</taxon>
    </lineage>
</organism>